<reference evidence="2 3" key="1">
    <citation type="submission" date="2017-08" db="EMBL/GenBank/DDBJ databases">
        <title>Infants hospitalized years apart are colonized by the same room-sourced microbial strains.</title>
        <authorList>
            <person name="Brooks B."/>
            <person name="Olm M.R."/>
            <person name="Firek B.A."/>
            <person name="Baker R."/>
            <person name="Thomas B.C."/>
            <person name="Morowitz M.J."/>
            <person name="Banfield J.F."/>
        </authorList>
    </citation>
    <scope>NUCLEOTIDE SEQUENCE [LARGE SCALE GENOMIC DNA]</scope>
    <source>
        <strain evidence="2">S2_005_002_R2_34</strain>
    </source>
</reference>
<protein>
    <recommendedName>
        <fullName evidence="4">Peptidase M4 family protein</fullName>
    </recommendedName>
</protein>
<dbReference type="AlphaFoldDB" id="A0A2W5PWY9"/>
<evidence type="ECO:0000256" key="1">
    <source>
        <dbReference type="SAM" id="MobiDB-lite"/>
    </source>
</evidence>
<evidence type="ECO:0000313" key="2">
    <source>
        <dbReference type="EMBL" id="PZQ46983.1"/>
    </source>
</evidence>
<feature type="region of interest" description="Disordered" evidence="1">
    <location>
        <begin position="400"/>
        <end position="421"/>
    </location>
</feature>
<proteinExistence type="predicted"/>
<dbReference type="SUPFAM" id="SSF55486">
    <property type="entry name" value="Metalloproteases ('zincins'), catalytic domain"/>
    <property type="match status" value="1"/>
</dbReference>
<evidence type="ECO:0000313" key="3">
    <source>
        <dbReference type="Proteomes" id="UP000249185"/>
    </source>
</evidence>
<comment type="caution">
    <text evidence="2">The sequence shown here is derived from an EMBL/GenBank/DDBJ whole genome shotgun (WGS) entry which is preliminary data.</text>
</comment>
<feature type="compositionally biased region" description="Basic and acidic residues" evidence="1">
    <location>
        <begin position="403"/>
        <end position="412"/>
    </location>
</feature>
<accession>A0A2W5PWY9</accession>
<sequence>MTYARARPERTRVRLFPQSPMAGQSRLERVELFPRRGEVRPGPEDDRMYVAEAPGKRPYGGDSGRLRFPPYGGAVLAPARPGPDGHFDHLAPGDPGFRQVHLYGCARMALDVWEAYLDRRIPWHFERDFAKLEVLALWDWANAHMGYGYLEAGAYQLDDGGLADYALDFDIVAHEVGHAIMMSFASSFGSPRRTDEYGAFHEASADWAALVASLHFDQAVVDLLEMTRGDLDGINQLTRFAELNAHWQIRVTNNAFTMWDFTAGWKSEHDLALPLIAALYDAFVQVYKTILVRSGAIPPALFDLSEAAEITPGLRGAVSAGFARWYARRPQAFYDALIDAREIAARMLIGLWRIADPGEFSFARLPELLGAVDRRDFGGELYPIVRGCLGRRGIGFVPPGPRLRPDGEDGHAHSVRTAMPD</sequence>
<dbReference type="EMBL" id="QFPW01000019">
    <property type="protein sequence ID" value="PZQ46983.1"/>
    <property type="molecule type" value="Genomic_DNA"/>
</dbReference>
<evidence type="ECO:0008006" key="4">
    <source>
        <dbReference type="Google" id="ProtNLM"/>
    </source>
</evidence>
<gene>
    <name evidence="2" type="ORF">DI556_18520</name>
</gene>
<dbReference type="Proteomes" id="UP000249185">
    <property type="component" value="Unassembled WGS sequence"/>
</dbReference>
<organism evidence="2 3">
    <name type="scientific">Rhodovulum sulfidophilum</name>
    <name type="common">Rhodobacter sulfidophilus</name>
    <dbReference type="NCBI Taxonomy" id="35806"/>
    <lineage>
        <taxon>Bacteria</taxon>
        <taxon>Pseudomonadati</taxon>
        <taxon>Pseudomonadota</taxon>
        <taxon>Alphaproteobacteria</taxon>
        <taxon>Rhodobacterales</taxon>
        <taxon>Paracoccaceae</taxon>
        <taxon>Rhodovulum</taxon>
    </lineage>
</organism>
<name>A0A2W5PWY9_RHOSU</name>